<dbReference type="PANTHER" id="PTHR46377">
    <property type="entry name" value="DUAL SPECIFICITY PROTEIN PHOSPHATASE 19"/>
    <property type="match status" value="1"/>
</dbReference>
<dbReference type="InterPro" id="IPR007710">
    <property type="entry name" value="Nucleoside_deoxyribTrfase"/>
</dbReference>
<dbReference type="InterPro" id="IPR029021">
    <property type="entry name" value="Prot-tyrosine_phosphatase-like"/>
</dbReference>
<dbReference type="RefSeq" id="WP_135578747.1">
    <property type="nucleotide sequence ID" value="NZ_RQGA01000009.1"/>
</dbReference>
<dbReference type="GO" id="GO:0005737">
    <property type="term" value="C:cytoplasm"/>
    <property type="evidence" value="ECO:0007669"/>
    <property type="project" value="TreeGrafter"/>
</dbReference>
<dbReference type="Gene3D" id="3.40.50.450">
    <property type="match status" value="1"/>
</dbReference>
<accession>A0A4R9JJ03</accession>
<evidence type="ECO:0008006" key="7">
    <source>
        <dbReference type="Google" id="ProtNLM"/>
    </source>
</evidence>
<dbReference type="SMART" id="SM00195">
    <property type="entry name" value="DSPc"/>
    <property type="match status" value="1"/>
</dbReference>
<evidence type="ECO:0000256" key="1">
    <source>
        <dbReference type="ARBA" id="ARBA00022801"/>
    </source>
</evidence>
<dbReference type="EMBL" id="RQGA01000009">
    <property type="protein sequence ID" value="TGL41013.1"/>
    <property type="molecule type" value="Genomic_DNA"/>
</dbReference>
<dbReference type="InterPro" id="IPR000387">
    <property type="entry name" value="Tyr_Pase_dom"/>
</dbReference>
<evidence type="ECO:0000313" key="6">
    <source>
        <dbReference type="Proteomes" id="UP000298125"/>
    </source>
</evidence>
<reference evidence="5" key="1">
    <citation type="journal article" date="2019" name="PLoS Negl. Trop. Dis.">
        <title>Revisiting the worldwide diversity of Leptospira species in the environment.</title>
        <authorList>
            <person name="Vincent A.T."/>
            <person name="Schiettekatte O."/>
            <person name="Bourhy P."/>
            <person name="Veyrier F.J."/>
            <person name="Picardeau M."/>
        </authorList>
    </citation>
    <scope>NUCLEOTIDE SEQUENCE [LARGE SCALE GENOMIC DNA]</scope>
    <source>
        <strain evidence="5">201702692</strain>
    </source>
</reference>
<protein>
    <recommendedName>
        <fullName evidence="7">Nucleoside 2-deoxyribosyltransferase</fullName>
    </recommendedName>
</protein>
<keyword evidence="2" id="KW-0904">Protein phosphatase</keyword>
<comment type="caution">
    <text evidence="5">The sequence shown here is derived from an EMBL/GenBank/DDBJ whole genome shotgun (WGS) entry which is preliminary data.</text>
</comment>
<organism evidence="5 6">
    <name type="scientific">Leptospira perdikensis</name>
    <dbReference type="NCBI Taxonomy" id="2484948"/>
    <lineage>
        <taxon>Bacteria</taxon>
        <taxon>Pseudomonadati</taxon>
        <taxon>Spirochaetota</taxon>
        <taxon>Spirochaetia</taxon>
        <taxon>Leptospirales</taxon>
        <taxon>Leptospiraceae</taxon>
        <taxon>Leptospira</taxon>
    </lineage>
</organism>
<dbReference type="PROSITE" id="PS00383">
    <property type="entry name" value="TYR_PHOSPHATASE_1"/>
    <property type="match status" value="1"/>
</dbReference>
<keyword evidence="1" id="KW-0378">Hydrolase</keyword>
<dbReference type="InterPro" id="IPR020422">
    <property type="entry name" value="TYR_PHOSPHATASE_DUAL_dom"/>
</dbReference>
<evidence type="ECO:0000313" key="5">
    <source>
        <dbReference type="EMBL" id="TGL41013.1"/>
    </source>
</evidence>
<evidence type="ECO:0000259" key="4">
    <source>
        <dbReference type="PROSITE" id="PS50056"/>
    </source>
</evidence>
<dbReference type="Gene3D" id="3.90.190.10">
    <property type="entry name" value="Protein tyrosine phosphatase superfamily"/>
    <property type="match status" value="1"/>
</dbReference>
<feature type="domain" description="Tyrosine specific protein phosphatases" evidence="4">
    <location>
        <begin position="289"/>
        <end position="353"/>
    </location>
</feature>
<proteinExistence type="predicted"/>
<dbReference type="Pfam" id="PF05014">
    <property type="entry name" value="Nuc_deoxyrib_tr"/>
    <property type="match status" value="1"/>
</dbReference>
<dbReference type="AlphaFoldDB" id="A0A4R9JJ03"/>
<keyword evidence="6" id="KW-1185">Reference proteome</keyword>
<evidence type="ECO:0000259" key="3">
    <source>
        <dbReference type="PROSITE" id="PS50054"/>
    </source>
</evidence>
<gene>
    <name evidence="5" type="ORF">EHQ49_09480</name>
</gene>
<dbReference type="InterPro" id="IPR016130">
    <property type="entry name" value="Tyr_Pase_AS"/>
</dbReference>
<dbReference type="PROSITE" id="PS50054">
    <property type="entry name" value="TYR_PHOSPHATASE_DUAL"/>
    <property type="match status" value="1"/>
</dbReference>
<dbReference type="GO" id="GO:0008579">
    <property type="term" value="F:JUN kinase phosphatase activity"/>
    <property type="evidence" value="ECO:0007669"/>
    <property type="project" value="TreeGrafter"/>
</dbReference>
<dbReference type="SUPFAM" id="SSF52799">
    <property type="entry name" value="(Phosphotyrosine protein) phosphatases II"/>
    <property type="match status" value="1"/>
</dbReference>
<dbReference type="CDD" id="cd14498">
    <property type="entry name" value="DSP"/>
    <property type="match status" value="1"/>
</dbReference>
<sequence length="372" mass="41189">MSKTERIYIAGPMFNPSEIAELTAISNHLESIGYKTFLPPRDGLEIAELFKEIPKARDIVPEEEQGWATYYLKSAIFAIDVYNVLERCDGVVLNLNGRVPDEGGIVEATLAFTAGKPVVFYKTDYRTKLFGEDNLMITGLARSVPYATRLDDLGQALELSFDILRRRGGLGGPIPTSTKIWVEIGKQVFDFLAQLRGSEGYKKGKINQIDIIHQIIGILARSNSLESPAIVETAVPDEVVDGLFISGLQASLNKNELRRIGITHILSLGSFLDDPHKGEFNHKSFRIMDNKSEALSGILPECLEFIQEGRKTGKVLVHCLSGVSRSAAIVTAYLTKTDGKSVDESMQFLKTKRKVVNINEGFQEQLRALALK</sequence>
<dbReference type="OrthoDB" id="397706at2"/>
<dbReference type="SUPFAM" id="SSF52309">
    <property type="entry name" value="N-(deoxy)ribosyltransferase-like"/>
    <property type="match status" value="1"/>
</dbReference>
<evidence type="ECO:0000256" key="2">
    <source>
        <dbReference type="ARBA" id="ARBA00022912"/>
    </source>
</evidence>
<feature type="domain" description="Tyrosine-protein phosphatase" evidence="3">
    <location>
        <begin position="235"/>
        <end position="372"/>
    </location>
</feature>
<dbReference type="Pfam" id="PF00782">
    <property type="entry name" value="DSPc"/>
    <property type="match status" value="1"/>
</dbReference>
<dbReference type="Proteomes" id="UP000298125">
    <property type="component" value="Unassembled WGS sequence"/>
</dbReference>
<dbReference type="PANTHER" id="PTHR46377:SF5">
    <property type="entry name" value="DUAL SPECIFICITY PHOSPHATASE"/>
    <property type="match status" value="1"/>
</dbReference>
<dbReference type="InterPro" id="IPR000340">
    <property type="entry name" value="Dual-sp_phosphatase_cat-dom"/>
</dbReference>
<name>A0A4R9JJ03_9LEPT</name>
<dbReference type="PROSITE" id="PS50056">
    <property type="entry name" value="TYR_PHOSPHATASE_2"/>
    <property type="match status" value="1"/>
</dbReference>